<organism evidence="12">
    <name type="scientific">human gut metagenome</name>
    <dbReference type="NCBI Taxonomy" id="408170"/>
    <lineage>
        <taxon>unclassified sequences</taxon>
        <taxon>metagenomes</taxon>
        <taxon>organismal metagenomes</taxon>
    </lineage>
</organism>
<feature type="domain" description="Restriction endonuclease type I HsdR N-terminal" evidence="11">
    <location>
        <begin position="5"/>
        <end position="120"/>
    </location>
</feature>
<dbReference type="EMBL" id="AJWZ01000308">
    <property type="protein sequence ID" value="EKC77245.1"/>
    <property type="molecule type" value="Genomic_DNA"/>
</dbReference>
<dbReference type="AlphaFoldDB" id="K1UG51"/>
<dbReference type="GO" id="GO:0009035">
    <property type="term" value="F:type I site-specific deoxyribonuclease activity"/>
    <property type="evidence" value="ECO:0007669"/>
    <property type="project" value="UniProtKB-EC"/>
</dbReference>
<accession>K1UG51</accession>
<name>K1UG51_9ZZZZ</name>
<evidence type="ECO:0000259" key="11">
    <source>
        <dbReference type="Pfam" id="PF04313"/>
    </source>
</evidence>
<dbReference type="InterPro" id="IPR051268">
    <property type="entry name" value="Type-I_R_enzyme_R_subunit"/>
</dbReference>
<dbReference type="PANTHER" id="PTHR30195:SF15">
    <property type="entry name" value="TYPE I RESTRICTION ENZYME HINDI ENDONUCLEASE SUBUNIT"/>
    <property type="match status" value="1"/>
</dbReference>
<dbReference type="CDD" id="cd22332">
    <property type="entry name" value="HsdR_N"/>
    <property type="match status" value="1"/>
</dbReference>
<evidence type="ECO:0000256" key="2">
    <source>
        <dbReference type="ARBA" id="ARBA00008598"/>
    </source>
</evidence>
<evidence type="ECO:0000256" key="8">
    <source>
        <dbReference type="ARBA" id="ARBA00022801"/>
    </source>
</evidence>
<evidence type="ECO:0000256" key="1">
    <source>
        <dbReference type="ARBA" id="ARBA00000851"/>
    </source>
</evidence>
<protein>
    <recommendedName>
        <fullName evidence="3">type I site-specific deoxyribonuclease</fullName>
        <ecNumber evidence="3">3.1.21.3</ecNumber>
    </recommendedName>
</protein>
<dbReference type="GO" id="GO:0009307">
    <property type="term" value="P:DNA restriction-modification system"/>
    <property type="evidence" value="ECO:0007669"/>
    <property type="project" value="UniProtKB-KW"/>
</dbReference>
<comment type="caution">
    <text evidence="12">The sequence shown here is derived from an EMBL/GenBank/DDBJ whole genome shotgun (WGS) entry which is preliminary data.</text>
</comment>
<keyword evidence="6" id="KW-0680">Restriction system</keyword>
<evidence type="ECO:0000256" key="3">
    <source>
        <dbReference type="ARBA" id="ARBA00012654"/>
    </source>
</evidence>
<evidence type="ECO:0000256" key="5">
    <source>
        <dbReference type="ARBA" id="ARBA00022741"/>
    </source>
</evidence>
<evidence type="ECO:0000256" key="10">
    <source>
        <dbReference type="ARBA" id="ARBA00023125"/>
    </source>
</evidence>
<keyword evidence="10" id="KW-0238">DNA-binding</keyword>
<keyword evidence="4" id="KW-0540">Nuclease</keyword>
<keyword evidence="8 12" id="KW-0378">Hydrolase</keyword>
<dbReference type="GO" id="GO:0003677">
    <property type="term" value="F:DNA binding"/>
    <property type="evidence" value="ECO:0007669"/>
    <property type="project" value="UniProtKB-KW"/>
</dbReference>
<sequence length="136" mass="15809">MAGYFTESNYENAVLQLLNEELGYNYIYGPDVERDYHSPLYEDVLLPSLQRINKSLPMDALTEAIYKLKNFETGTLLQKNMVFMDYLQNGVPVKYFDKGEERSTLVYLVDFKNPASNEFTLRISGLSLRTPKKDRM</sequence>
<proteinExistence type="inferred from homology"/>
<evidence type="ECO:0000256" key="7">
    <source>
        <dbReference type="ARBA" id="ARBA00022759"/>
    </source>
</evidence>
<dbReference type="PANTHER" id="PTHR30195">
    <property type="entry name" value="TYPE I SITE-SPECIFIC DEOXYRIBONUCLEASE PROTEIN SUBUNIT M AND R"/>
    <property type="match status" value="1"/>
</dbReference>
<dbReference type="GO" id="GO:0005524">
    <property type="term" value="F:ATP binding"/>
    <property type="evidence" value="ECO:0007669"/>
    <property type="project" value="UniProtKB-KW"/>
</dbReference>
<dbReference type="EC" id="3.1.21.3" evidence="3"/>
<gene>
    <name evidence="12" type="ORF">OBE_00455</name>
</gene>
<keyword evidence="7 12" id="KW-0255">Endonuclease</keyword>
<reference evidence="12" key="1">
    <citation type="journal article" date="2013" name="Environ. Microbiol.">
        <title>Microbiota from the distal guts of lean and obese adolescents exhibit partial functional redundancy besides clear differences in community structure.</title>
        <authorList>
            <person name="Ferrer M."/>
            <person name="Ruiz A."/>
            <person name="Lanza F."/>
            <person name="Haange S.B."/>
            <person name="Oberbach A."/>
            <person name="Till H."/>
            <person name="Bargiela R."/>
            <person name="Campoy C."/>
            <person name="Segura M.T."/>
            <person name="Richter M."/>
            <person name="von Bergen M."/>
            <person name="Seifert J."/>
            <person name="Suarez A."/>
        </authorList>
    </citation>
    <scope>NUCLEOTIDE SEQUENCE</scope>
</reference>
<comment type="similarity">
    <text evidence="2">Belongs to the HsdR family.</text>
</comment>
<evidence type="ECO:0000256" key="9">
    <source>
        <dbReference type="ARBA" id="ARBA00022840"/>
    </source>
</evidence>
<keyword evidence="5" id="KW-0547">Nucleotide-binding</keyword>
<keyword evidence="9" id="KW-0067">ATP-binding</keyword>
<evidence type="ECO:0000256" key="6">
    <source>
        <dbReference type="ARBA" id="ARBA00022747"/>
    </source>
</evidence>
<dbReference type="Pfam" id="PF04313">
    <property type="entry name" value="HSDR_N"/>
    <property type="match status" value="1"/>
</dbReference>
<evidence type="ECO:0000313" key="12">
    <source>
        <dbReference type="EMBL" id="EKC77245.1"/>
    </source>
</evidence>
<dbReference type="InterPro" id="IPR007409">
    <property type="entry name" value="Restrct_endonuc_type1_HsdR_N"/>
</dbReference>
<comment type="catalytic activity">
    <reaction evidence="1">
        <text>Endonucleolytic cleavage of DNA to give random double-stranded fragments with terminal 5'-phosphates, ATP is simultaneously hydrolyzed.</text>
        <dbReference type="EC" id="3.1.21.3"/>
    </reaction>
</comment>
<evidence type="ECO:0000256" key="4">
    <source>
        <dbReference type="ARBA" id="ARBA00022722"/>
    </source>
</evidence>